<dbReference type="RefSeq" id="WP_133576788.1">
    <property type="nucleotide sequence ID" value="NZ_SNYC01000005.1"/>
</dbReference>
<name>A0A4R6STS8_9SPHI</name>
<dbReference type="OrthoDB" id="5464821at2"/>
<keyword evidence="2" id="KW-1185">Reference proteome</keyword>
<dbReference type="Proteomes" id="UP000295620">
    <property type="component" value="Unassembled WGS sequence"/>
</dbReference>
<protein>
    <submittedName>
        <fullName evidence="1">Uncharacterized protein</fullName>
    </submittedName>
</protein>
<sequence>MTTYSVNFENQTNNTWTLCVYQQLPDSIGLDSVSWKQTRVPTQGVSGVQWNTQYLACLANYKQDGGKGVYIASQKLNTELGKQWDCIYADGVQQLTLAGTATAGQLMITNKSQKLANLGIGMDGDIALIKRDVYSGNNAQFVVKPKYYVALYSNLTKGEVISGNQIHGPLEVIFEGGQTVKEYVARIEGATFIFEETGTNFRVSAPLQQINERLLLQNAEA</sequence>
<evidence type="ECO:0000313" key="2">
    <source>
        <dbReference type="Proteomes" id="UP000295620"/>
    </source>
</evidence>
<dbReference type="AlphaFoldDB" id="A0A4R6STS8"/>
<gene>
    <name evidence="1" type="ORF">ATK78_2931</name>
</gene>
<evidence type="ECO:0000313" key="1">
    <source>
        <dbReference type="EMBL" id="TDQ08418.1"/>
    </source>
</evidence>
<proteinExistence type="predicted"/>
<dbReference type="EMBL" id="SNYC01000005">
    <property type="protein sequence ID" value="TDQ08418.1"/>
    <property type="molecule type" value="Genomic_DNA"/>
</dbReference>
<accession>A0A4R6STS8</accession>
<reference evidence="1 2" key="1">
    <citation type="submission" date="2019-03" db="EMBL/GenBank/DDBJ databases">
        <title>Genomic Encyclopedia of Archaeal and Bacterial Type Strains, Phase II (KMG-II): from individual species to whole genera.</title>
        <authorList>
            <person name="Goeker M."/>
        </authorList>
    </citation>
    <scope>NUCLEOTIDE SEQUENCE [LARGE SCALE GENOMIC DNA]</scope>
    <source>
        <strain evidence="1 2">DSM 19035</strain>
    </source>
</reference>
<organism evidence="1 2">
    <name type="scientific">Pedobacter metabolipauper</name>
    <dbReference type="NCBI Taxonomy" id="425513"/>
    <lineage>
        <taxon>Bacteria</taxon>
        <taxon>Pseudomonadati</taxon>
        <taxon>Bacteroidota</taxon>
        <taxon>Sphingobacteriia</taxon>
        <taxon>Sphingobacteriales</taxon>
        <taxon>Sphingobacteriaceae</taxon>
        <taxon>Pedobacter</taxon>
    </lineage>
</organism>
<comment type="caution">
    <text evidence="1">The sequence shown here is derived from an EMBL/GenBank/DDBJ whole genome shotgun (WGS) entry which is preliminary data.</text>
</comment>